<reference evidence="3" key="2">
    <citation type="submission" date="2020-05" db="UniProtKB">
        <authorList>
            <consortium name="EnsemblMetazoa"/>
        </authorList>
    </citation>
    <scope>IDENTIFICATION</scope>
    <source>
        <strain evidence="3">WRAIR2</strain>
    </source>
</reference>
<feature type="region of interest" description="Disordered" evidence="1">
    <location>
        <begin position="549"/>
        <end position="568"/>
    </location>
</feature>
<sequence length="650" mass="68684">MQLLGYDVGSSAAGSRRSTSSIRGVRNSLNEPLIGSRPRSSREVEMRDVVETVRKQQSTAHGGGSSTMEEDRLAATIQEASQCDNGALTRGTEGGKHRNSTLTGGDVDGLTEFERAVLSKYIRELQDSEGSSDEIREERLASDQGDDSVRDNRLRKGGAQQQLDENANPLVMGSGVVLEAIASHQRTARESDTQSADESRPVQPLDVPCTVAATAPPPQVVTFADASTLTSTGTAISGTITTTTTITSSNSNATNHNSSNDLIEYLSTGNNDSSLPLAGDANANEHNHAVAPVQSSRCTITTTTTNAAERLPVPAGDTAAYPSNSTANSTAPSNTTPTATTAAGGGGGGNTTMARAAMAAIRDRAMRRNFSVWVGVTSCVWGLLLYLIKTYTKVTTTITTTTTTTTIRTTEDGDGDQQQRYLRCSAATLQDELIDLPTPPVSASVIDHATTIIPPGSTSPSPASESAPPSVQLHDLVALLTPPVTPQLVVGEEEDDELTGIPDAPFSANEDEQATVSASLMFADRMADIPRAAAAKQEEQNLEECVIHTITPKTEDTERNDGAHPQRETINVEAATFSVPTERSRSCRSLSSALSRSSSSSSACSSPAVDGTAGAPELSKSATVAMLAFQRNRRKGSGRKRKKRRERHRK</sequence>
<accession>A0A182N3Q4</accession>
<organism evidence="3 4">
    <name type="scientific">Anopheles dirus</name>
    <dbReference type="NCBI Taxonomy" id="7168"/>
    <lineage>
        <taxon>Eukaryota</taxon>
        <taxon>Metazoa</taxon>
        <taxon>Ecdysozoa</taxon>
        <taxon>Arthropoda</taxon>
        <taxon>Hexapoda</taxon>
        <taxon>Insecta</taxon>
        <taxon>Pterygota</taxon>
        <taxon>Neoptera</taxon>
        <taxon>Endopterygota</taxon>
        <taxon>Diptera</taxon>
        <taxon>Nematocera</taxon>
        <taxon>Culicoidea</taxon>
        <taxon>Culicidae</taxon>
        <taxon>Anophelinae</taxon>
        <taxon>Anopheles</taxon>
    </lineage>
</organism>
<keyword evidence="2" id="KW-0472">Membrane</keyword>
<dbReference type="Proteomes" id="UP000075884">
    <property type="component" value="Unassembled WGS sequence"/>
</dbReference>
<name>A0A182N3Q4_9DIPT</name>
<feature type="transmembrane region" description="Helical" evidence="2">
    <location>
        <begin position="370"/>
        <end position="388"/>
    </location>
</feature>
<dbReference type="EnsemblMetazoa" id="ADIR002266-RA">
    <property type="protein sequence ID" value="ADIR002266-PA"/>
    <property type="gene ID" value="ADIR002266"/>
</dbReference>
<evidence type="ECO:0000313" key="4">
    <source>
        <dbReference type="Proteomes" id="UP000075884"/>
    </source>
</evidence>
<feature type="compositionally biased region" description="Basic and acidic residues" evidence="1">
    <location>
        <begin position="187"/>
        <end position="200"/>
    </location>
</feature>
<proteinExistence type="predicted"/>
<feature type="compositionally biased region" description="Basic and acidic residues" evidence="1">
    <location>
        <begin position="553"/>
        <end position="567"/>
    </location>
</feature>
<keyword evidence="2" id="KW-1133">Transmembrane helix</keyword>
<feature type="compositionally biased region" description="Low complexity" evidence="1">
    <location>
        <begin position="323"/>
        <end position="342"/>
    </location>
</feature>
<protein>
    <submittedName>
        <fullName evidence="3">Uncharacterized protein</fullName>
    </submittedName>
</protein>
<feature type="compositionally biased region" description="Low complexity" evidence="1">
    <location>
        <begin position="9"/>
        <end position="21"/>
    </location>
</feature>
<dbReference type="VEuPathDB" id="VectorBase:ADIR002266"/>
<feature type="compositionally biased region" description="Low complexity" evidence="1">
    <location>
        <begin position="590"/>
        <end position="606"/>
    </location>
</feature>
<reference evidence="4" key="1">
    <citation type="submission" date="2013-03" db="EMBL/GenBank/DDBJ databases">
        <title>The Genome Sequence of Anopheles dirus WRAIR2.</title>
        <authorList>
            <consortium name="The Broad Institute Genomics Platform"/>
            <person name="Neafsey D.E."/>
            <person name="Walton C."/>
            <person name="Walker B."/>
            <person name="Young S.K."/>
            <person name="Zeng Q."/>
            <person name="Gargeya S."/>
            <person name="Fitzgerald M."/>
            <person name="Haas B."/>
            <person name="Abouelleil A."/>
            <person name="Allen A.W."/>
            <person name="Alvarado L."/>
            <person name="Arachchi H.M."/>
            <person name="Berlin A.M."/>
            <person name="Chapman S.B."/>
            <person name="Gainer-Dewar J."/>
            <person name="Goldberg J."/>
            <person name="Griggs A."/>
            <person name="Gujja S."/>
            <person name="Hansen M."/>
            <person name="Howarth C."/>
            <person name="Imamovic A."/>
            <person name="Ireland A."/>
            <person name="Larimer J."/>
            <person name="McCowan C."/>
            <person name="Murphy C."/>
            <person name="Pearson M."/>
            <person name="Poon T.W."/>
            <person name="Priest M."/>
            <person name="Roberts A."/>
            <person name="Saif S."/>
            <person name="Shea T."/>
            <person name="Sisk P."/>
            <person name="Sykes S."/>
            <person name="Wortman J."/>
            <person name="Nusbaum C."/>
            <person name="Birren B."/>
        </authorList>
    </citation>
    <scope>NUCLEOTIDE SEQUENCE [LARGE SCALE GENOMIC DNA]</scope>
    <source>
        <strain evidence="4">WRAIR2</strain>
    </source>
</reference>
<feature type="region of interest" description="Disordered" evidence="1">
    <location>
        <begin position="308"/>
        <end position="350"/>
    </location>
</feature>
<dbReference type="AlphaFoldDB" id="A0A182N3Q4"/>
<feature type="region of interest" description="Disordered" evidence="1">
    <location>
        <begin position="125"/>
        <end position="152"/>
    </location>
</feature>
<evidence type="ECO:0000256" key="1">
    <source>
        <dbReference type="SAM" id="MobiDB-lite"/>
    </source>
</evidence>
<feature type="compositionally biased region" description="Basic residues" evidence="1">
    <location>
        <begin position="631"/>
        <end position="650"/>
    </location>
</feature>
<feature type="region of interest" description="Disordered" evidence="1">
    <location>
        <begin position="184"/>
        <end position="203"/>
    </location>
</feature>
<feature type="region of interest" description="Disordered" evidence="1">
    <location>
        <begin position="79"/>
        <end position="107"/>
    </location>
</feature>
<feature type="region of interest" description="Disordered" evidence="1">
    <location>
        <begin position="1"/>
        <end position="46"/>
    </location>
</feature>
<evidence type="ECO:0000313" key="3">
    <source>
        <dbReference type="EnsemblMetazoa" id="ADIR002266-PA"/>
    </source>
</evidence>
<feature type="compositionally biased region" description="Basic and acidic residues" evidence="1">
    <location>
        <begin position="133"/>
        <end position="152"/>
    </location>
</feature>
<evidence type="ECO:0000256" key="2">
    <source>
        <dbReference type="SAM" id="Phobius"/>
    </source>
</evidence>
<keyword evidence="4" id="KW-1185">Reference proteome</keyword>
<feature type="region of interest" description="Disordered" evidence="1">
    <location>
        <begin position="590"/>
        <end position="650"/>
    </location>
</feature>
<keyword evidence="2" id="KW-0812">Transmembrane</keyword>